<dbReference type="Proteomes" id="UP000053424">
    <property type="component" value="Unassembled WGS sequence"/>
</dbReference>
<dbReference type="AlphaFoldDB" id="A0A0C3CPD9"/>
<protein>
    <submittedName>
        <fullName evidence="2">Uncharacterized protein</fullName>
    </submittedName>
</protein>
<keyword evidence="3" id="KW-1185">Reference proteome</keyword>
<dbReference type="EMBL" id="KN831771">
    <property type="protein sequence ID" value="KIM45979.1"/>
    <property type="molecule type" value="Genomic_DNA"/>
</dbReference>
<reference evidence="2 3" key="1">
    <citation type="submission" date="2014-04" db="EMBL/GenBank/DDBJ databases">
        <authorList>
            <consortium name="DOE Joint Genome Institute"/>
            <person name="Kuo A."/>
            <person name="Gay G."/>
            <person name="Dore J."/>
            <person name="Kohler A."/>
            <person name="Nagy L.G."/>
            <person name="Floudas D."/>
            <person name="Copeland A."/>
            <person name="Barry K.W."/>
            <person name="Cichocki N."/>
            <person name="Veneault-Fourrey C."/>
            <person name="LaButti K."/>
            <person name="Lindquist E.A."/>
            <person name="Lipzen A."/>
            <person name="Lundell T."/>
            <person name="Morin E."/>
            <person name="Murat C."/>
            <person name="Sun H."/>
            <person name="Tunlid A."/>
            <person name="Henrissat B."/>
            <person name="Grigoriev I.V."/>
            <person name="Hibbett D.S."/>
            <person name="Martin F."/>
            <person name="Nordberg H.P."/>
            <person name="Cantor M.N."/>
            <person name="Hua S.X."/>
        </authorList>
    </citation>
    <scope>NUCLEOTIDE SEQUENCE [LARGE SCALE GENOMIC DNA]</scope>
    <source>
        <strain evidence="3">h7</strain>
    </source>
</reference>
<feature type="region of interest" description="Disordered" evidence="1">
    <location>
        <begin position="25"/>
        <end position="52"/>
    </location>
</feature>
<organism evidence="2 3">
    <name type="scientific">Hebeloma cylindrosporum</name>
    <dbReference type="NCBI Taxonomy" id="76867"/>
    <lineage>
        <taxon>Eukaryota</taxon>
        <taxon>Fungi</taxon>
        <taxon>Dikarya</taxon>
        <taxon>Basidiomycota</taxon>
        <taxon>Agaricomycotina</taxon>
        <taxon>Agaricomycetes</taxon>
        <taxon>Agaricomycetidae</taxon>
        <taxon>Agaricales</taxon>
        <taxon>Agaricineae</taxon>
        <taxon>Hymenogastraceae</taxon>
        <taxon>Hebeloma</taxon>
    </lineage>
</organism>
<gene>
    <name evidence="2" type="ORF">M413DRAFT_441038</name>
</gene>
<evidence type="ECO:0000256" key="1">
    <source>
        <dbReference type="SAM" id="MobiDB-lite"/>
    </source>
</evidence>
<evidence type="ECO:0000313" key="2">
    <source>
        <dbReference type="EMBL" id="KIM45979.1"/>
    </source>
</evidence>
<dbReference type="HOGENOM" id="CLU_3087480_0_0_1"/>
<sequence length="52" mass="5866">MHGVDERMRSGKACTRMTMVTFDKNRASGNRWGLGELHAESEPSARISQSER</sequence>
<feature type="compositionally biased region" description="Basic and acidic residues" evidence="1">
    <location>
        <begin position="37"/>
        <end position="52"/>
    </location>
</feature>
<accession>A0A0C3CPD9</accession>
<reference evidence="3" key="2">
    <citation type="submission" date="2015-01" db="EMBL/GenBank/DDBJ databases">
        <title>Evolutionary Origins and Diversification of the Mycorrhizal Mutualists.</title>
        <authorList>
            <consortium name="DOE Joint Genome Institute"/>
            <consortium name="Mycorrhizal Genomics Consortium"/>
            <person name="Kohler A."/>
            <person name="Kuo A."/>
            <person name="Nagy L.G."/>
            <person name="Floudas D."/>
            <person name="Copeland A."/>
            <person name="Barry K.W."/>
            <person name="Cichocki N."/>
            <person name="Veneault-Fourrey C."/>
            <person name="LaButti K."/>
            <person name="Lindquist E.A."/>
            <person name="Lipzen A."/>
            <person name="Lundell T."/>
            <person name="Morin E."/>
            <person name="Murat C."/>
            <person name="Riley R."/>
            <person name="Ohm R."/>
            <person name="Sun H."/>
            <person name="Tunlid A."/>
            <person name="Henrissat B."/>
            <person name="Grigoriev I.V."/>
            <person name="Hibbett D.S."/>
            <person name="Martin F."/>
        </authorList>
    </citation>
    <scope>NUCLEOTIDE SEQUENCE [LARGE SCALE GENOMIC DNA]</scope>
    <source>
        <strain evidence="3">h7</strain>
    </source>
</reference>
<evidence type="ECO:0000313" key="3">
    <source>
        <dbReference type="Proteomes" id="UP000053424"/>
    </source>
</evidence>
<name>A0A0C3CPD9_HEBCY</name>
<proteinExistence type="predicted"/>